<dbReference type="Pfam" id="PF16412">
    <property type="entry name" value="DUF5020"/>
    <property type="match status" value="1"/>
</dbReference>
<accession>A0A1I0PHE4</accession>
<name>A0A1I0PHE4_9BACT</name>
<feature type="signal peptide" evidence="1">
    <location>
        <begin position="1"/>
        <end position="20"/>
    </location>
</feature>
<reference evidence="2 3" key="1">
    <citation type="submission" date="2016-10" db="EMBL/GenBank/DDBJ databases">
        <authorList>
            <person name="de Groot N.N."/>
        </authorList>
    </citation>
    <scope>NUCLEOTIDE SEQUENCE [LARGE SCALE GENOMIC DNA]</scope>
    <source>
        <strain evidence="2 3">TC2-24</strain>
    </source>
</reference>
<organism evidence="2 3">
    <name type="scientific">Prevotella aff. ruminicola Tc2-24</name>
    <dbReference type="NCBI Taxonomy" id="81582"/>
    <lineage>
        <taxon>Bacteria</taxon>
        <taxon>Pseudomonadati</taxon>
        <taxon>Bacteroidota</taxon>
        <taxon>Bacteroidia</taxon>
        <taxon>Bacteroidales</taxon>
        <taxon>Prevotellaceae</taxon>
        <taxon>Prevotella</taxon>
    </lineage>
</organism>
<dbReference type="AlphaFoldDB" id="A0A1I0PHE4"/>
<evidence type="ECO:0000313" key="3">
    <source>
        <dbReference type="Proteomes" id="UP000199373"/>
    </source>
</evidence>
<keyword evidence="3" id="KW-1185">Reference proteome</keyword>
<evidence type="ECO:0000313" key="2">
    <source>
        <dbReference type="EMBL" id="SEW13126.1"/>
    </source>
</evidence>
<dbReference type="EMBL" id="FOIQ01000004">
    <property type="protein sequence ID" value="SEW13126.1"/>
    <property type="molecule type" value="Genomic_DNA"/>
</dbReference>
<dbReference type="Gene3D" id="2.40.230.20">
    <property type="entry name" value="Nucleoside-specific channel-forming protein, Tsx-like"/>
    <property type="match status" value="1"/>
</dbReference>
<feature type="chain" id="PRO_5011646458" description="DUF5020 domain-containing protein" evidence="1">
    <location>
        <begin position="21"/>
        <end position="233"/>
    </location>
</feature>
<gene>
    <name evidence="2" type="ORF">SAMN04487850_1724</name>
</gene>
<sequence>MMKKILFCVVMAVAAMTVQAQNVQLHYDFGRNLYSDEEAGRQKVTLTVEQFKADQWGSWFYFVDVDFSRKFTEGAYAEISREFNLGKKGFAAHVEYNGGLNRFGSFQQAALLGGAWNGHNADFSKTYSVQLLYKRFFKSYDYTSAYNSVQLTGVWGLNFGKKCTFSGFIDFWRGQKADGHGQLVMLTEPQLWYNLNSHLSIGTECEISSNFIYNTYNDKSFFVNPTLGMKWNF</sequence>
<dbReference type="Proteomes" id="UP000199373">
    <property type="component" value="Unassembled WGS sequence"/>
</dbReference>
<dbReference type="GO" id="GO:0009279">
    <property type="term" value="C:cell outer membrane"/>
    <property type="evidence" value="ECO:0007669"/>
    <property type="project" value="InterPro"/>
</dbReference>
<dbReference type="InterPro" id="IPR036777">
    <property type="entry name" value="Channel_Tsx-like_sf"/>
</dbReference>
<dbReference type="SUPFAM" id="SSF111364">
    <property type="entry name" value="Tsx-like channel"/>
    <property type="match status" value="1"/>
</dbReference>
<evidence type="ECO:0008006" key="4">
    <source>
        <dbReference type="Google" id="ProtNLM"/>
    </source>
</evidence>
<keyword evidence="1" id="KW-0732">Signal</keyword>
<evidence type="ECO:0000256" key="1">
    <source>
        <dbReference type="SAM" id="SignalP"/>
    </source>
</evidence>
<protein>
    <recommendedName>
        <fullName evidence="4">DUF5020 domain-containing protein</fullName>
    </recommendedName>
</protein>
<proteinExistence type="predicted"/>